<accession>A0A4P2VDR5</accession>
<dbReference type="KEGG" id="ccai:NAS2_0882"/>
<protein>
    <submittedName>
        <fullName evidence="1">Uncharacterized protein</fullName>
    </submittedName>
</protein>
<dbReference type="GeneID" id="55584692"/>
<dbReference type="Proteomes" id="UP000509448">
    <property type="component" value="Chromosome"/>
</dbReference>
<gene>
    <name evidence="1" type="ORF">NAS2_0882</name>
</gene>
<name>A0A4P2VDR5_9ARCH</name>
<proteinExistence type="predicted"/>
<dbReference type="AlphaFoldDB" id="A0A4P2VDR5"/>
<dbReference type="RefSeq" id="WP_174448522.1">
    <property type="nucleotide sequence ID" value="NZ_AP018732.1"/>
</dbReference>
<dbReference type="EMBL" id="AP018732">
    <property type="protein sequence ID" value="BBE42271.1"/>
    <property type="molecule type" value="Genomic_DNA"/>
</dbReference>
<organism evidence="1 2">
    <name type="scientific">Conexivisphaera calida</name>
    <dbReference type="NCBI Taxonomy" id="1874277"/>
    <lineage>
        <taxon>Archaea</taxon>
        <taxon>Nitrososphaerota</taxon>
        <taxon>Conexivisphaeria</taxon>
        <taxon>Conexivisphaerales</taxon>
        <taxon>Conexivisphaeraceae</taxon>
        <taxon>Conexivisphaera</taxon>
    </lineage>
</organism>
<evidence type="ECO:0000313" key="2">
    <source>
        <dbReference type="Proteomes" id="UP000509448"/>
    </source>
</evidence>
<reference evidence="1 2" key="1">
    <citation type="journal article" date="2019" name="ISME J.">
        <title>Isolation and characterization of a thermophilic sulfur- and iron-reducing thaumarchaeote from a terrestrial acidic hot spring.</title>
        <authorList>
            <person name="Kato S."/>
            <person name="Itoh T."/>
            <person name="Yuki M."/>
            <person name="Nagamori M."/>
            <person name="Ohnishi M."/>
            <person name="Uematsu K."/>
            <person name="Suzuki K."/>
            <person name="Takashina T."/>
            <person name="Ohkuma M."/>
        </authorList>
    </citation>
    <scope>NUCLEOTIDE SEQUENCE [LARGE SCALE GENOMIC DNA]</scope>
    <source>
        <strain evidence="1 2">NAS-02</strain>
    </source>
</reference>
<sequence length="133" mass="14837">MNPFSREMKYDFKVDLGRAVDQFTGYLKSNGWKVQSSVQGDRAVVQAQKGGILRDIIAAERALTFTLDQTSGKLVVKAGIGKWIQNIGVMALEVILLSELFLVVDVPEMLWNEHVEKTLLAKLDEIVRSSVKS</sequence>
<keyword evidence="2" id="KW-1185">Reference proteome</keyword>
<evidence type="ECO:0000313" key="1">
    <source>
        <dbReference type="EMBL" id="BBE42271.1"/>
    </source>
</evidence>
<dbReference type="OrthoDB" id="55635at2157"/>